<reference evidence="26 27" key="1">
    <citation type="submission" date="2009-02" db="EMBL/GenBank/DDBJ databases">
        <title>Sequencing of the draft genome and assembly of Lutiella nitroferrum 2002.</title>
        <authorList>
            <consortium name="US DOE Joint Genome Institute (JGI-PGF)"/>
            <person name="Lucas S."/>
            <person name="Copeland A."/>
            <person name="Lapidus A."/>
            <person name="Glavina del Rio T."/>
            <person name="Tice H."/>
            <person name="Bruce D."/>
            <person name="Goodwin L."/>
            <person name="Pitluck S."/>
            <person name="Larimer F."/>
            <person name="Land M.L."/>
            <person name="Hauser L."/>
            <person name="Coates J.D."/>
        </authorList>
    </citation>
    <scope>NUCLEOTIDE SEQUENCE [LARGE SCALE GENOMIC DNA]</scope>
    <source>
        <strain evidence="26 27">2002</strain>
    </source>
</reference>
<proteinExistence type="predicted"/>
<feature type="modified residue" description="4-aspartylphosphate" evidence="19">
    <location>
        <position position="1214"/>
    </location>
</feature>
<comment type="function">
    <text evidence="14">Member of the two-component regulatory system BvgS/BvgA. Phosphorylates BvgA via a four-step phosphorelay in response to environmental signals.</text>
</comment>
<dbReference type="SUPFAM" id="SSF47384">
    <property type="entry name" value="Homodimeric domain of signal transducing histidine kinase"/>
    <property type="match status" value="1"/>
</dbReference>
<dbReference type="Pfam" id="PF02518">
    <property type="entry name" value="HATPase_c"/>
    <property type="match status" value="1"/>
</dbReference>
<dbReference type="InterPro" id="IPR005467">
    <property type="entry name" value="His_kinase_dom"/>
</dbReference>
<evidence type="ECO:0000256" key="11">
    <source>
        <dbReference type="ARBA" id="ARBA00022989"/>
    </source>
</evidence>
<dbReference type="PANTHER" id="PTHR45339">
    <property type="entry name" value="HYBRID SIGNAL TRANSDUCTION HISTIDINE KINASE J"/>
    <property type="match status" value="1"/>
</dbReference>
<dbReference type="Pfam" id="PF13426">
    <property type="entry name" value="PAS_9"/>
    <property type="match status" value="2"/>
</dbReference>
<dbReference type="PROSITE" id="PS50113">
    <property type="entry name" value="PAC"/>
    <property type="match status" value="1"/>
</dbReference>
<dbReference type="EC" id="2.7.13.3" evidence="3"/>
<evidence type="ECO:0000259" key="24">
    <source>
        <dbReference type="PROSITE" id="PS50113"/>
    </source>
</evidence>
<dbReference type="InterPro" id="IPR003661">
    <property type="entry name" value="HisK_dim/P_dom"/>
</dbReference>
<evidence type="ECO:0000256" key="15">
    <source>
        <dbReference type="ARBA" id="ARBA00064003"/>
    </source>
</evidence>
<keyword evidence="7 20" id="KW-0812">Transmembrane</keyword>
<dbReference type="InterPro" id="IPR001789">
    <property type="entry name" value="Sig_transdc_resp-reg_receiver"/>
</dbReference>
<evidence type="ECO:0000256" key="20">
    <source>
        <dbReference type="SAM" id="Phobius"/>
    </source>
</evidence>
<dbReference type="SMART" id="SM00388">
    <property type="entry name" value="HisKA"/>
    <property type="match status" value="1"/>
</dbReference>
<evidence type="ECO:0000256" key="5">
    <source>
        <dbReference type="ARBA" id="ARBA00022553"/>
    </source>
</evidence>
<dbReference type="InterPro" id="IPR000014">
    <property type="entry name" value="PAS"/>
</dbReference>
<dbReference type="Gene3D" id="3.40.50.2300">
    <property type="match status" value="1"/>
</dbReference>
<dbReference type="InterPro" id="IPR003594">
    <property type="entry name" value="HATPase_dom"/>
</dbReference>
<dbReference type="eggNOG" id="COG0784">
    <property type="taxonomic scope" value="Bacteria"/>
</dbReference>
<evidence type="ECO:0000259" key="22">
    <source>
        <dbReference type="PROSITE" id="PS50110"/>
    </source>
</evidence>
<keyword evidence="4" id="KW-1003">Cell membrane</keyword>
<dbReference type="Pfam" id="PF00512">
    <property type="entry name" value="HisKA"/>
    <property type="match status" value="1"/>
</dbReference>
<dbReference type="Pfam" id="PF00072">
    <property type="entry name" value="Response_reg"/>
    <property type="match status" value="1"/>
</dbReference>
<evidence type="ECO:0000256" key="6">
    <source>
        <dbReference type="ARBA" id="ARBA00022679"/>
    </source>
</evidence>
<dbReference type="InterPro" id="IPR011006">
    <property type="entry name" value="CheY-like_superfamily"/>
</dbReference>
<dbReference type="CDD" id="cd16922">
    <property type="entry name" value="HATPase_EvgS-ArcB-TorS-like"/>
    <property type="match status" value="1"/>
</dbReference>
<dbReference type="CDD" id="cd00130">
    <property type="entry name" value="PAS"/>
    <property type="match status" value="2"/>
</dbReference>
<gene>
    <name evidence="26" type="ORF">FuraDRAFT_3325</name>
</gene>
<keyword evidence="6" id="KW-0808">Transferase</keyword>
<feature type="domain" description="PAS" evidence="23">
    <location>
        <begin position="359"/>
        <end position="420"/>
    </location>
</feature>
<evidence type="ECO:0000256" key="16">
    <source>
        <dbReference type="ARBA" id="ARBA00068150"/>
    </source>
</evidence>
<dbReference type="Gene3D" id="1.10.287.130">
    <property type="match status" value="1"/>
</dbReference>
<dbReference type="SUPFAM" id="SSF47226">
    <property type="entry name" value="Histidine-containing phosphotransfer domain, HPT domain"/>
    <property type="match status" value="1"/>
</dbReference>
<dbReference type="InterPro" id="IPR036641">
    <property type="entry name" value="HPT_dom_sf"/>
</dbReference>
<keyword evidence="10" id="KW-0067">ATP-binding</keyword>
<keyword evidence="5 19" id="KW-0597">Phosphoprotein</keyword>
<dbReference type="InterPro" id="IPR008207">
    <property type="entry name" value="Sig_transdc_His_kin_Hpt_dom"/>
</dbReference>
<feature type="domain" description="HPt" evidence="25">
    <location>
        <begin position="1321"/>
        <end position="1418"/>
    </location>
</feature>
<comment type="caution">
    <text evidence="26">The sequence shown here is derived from an EMBL/GenBank/DDBJ whole genome shotgun (WGS) entry which is preliminary data.</text>
</comment>
<comment type="catalytic activity">
    <reaction evidence="1">
        <text>ATP + protein L-histidine = ADP + protein N-phospho-L-histidine.</text>
        <dbReference type="EC" id="2.7.13.3"/>
    </reaction>
</comment>
<feature type="domain" description="PAC" evidence="24">
    <location>
        <begin position="712"/>
        <end position="763"/>
    </location>
</feature>
<evidence type="ECO:0000256" key="9">
    <source>
        <dbReference type="ARBA" id="ARBA00022777"/>
    </source>
</evidence>
<evidence type="ECO:0000256" key="17">
    <source>
        <dbReference type="ARBA" id="ARBA00070152"/>
    </source>
</evidence>
<evidence type="ECO:0000313" key="26">
    <source>
        <dbReference type="EMBL" id="EEG07125.1"/>
    </source>
</evidence>
<evidence type="ECO:0000259" key="23">
    <source>
        <dbReference type="PROSITE" id="PS50112"/>
    </source>
</evidence>
<evidence type="ECO:0000259" key="25">
    <source>
        <dbReference type="PROSITE" id="PS50894"/>
    </source>
</evidence>
<evidence type="ECO:0000256" key="10">
    <source>
        <dbReference type="ARBA" id="ARBA00022840"/>
    </source>
</evidence>
<keyword evidence="11 20" id="KW-1133">Transmembrane helix</keyword>
<dbReference type="NCBIfam" id="TIGR00229">
    <property type="entry name" value="sensory_box"/>
    <property type="match status" value="2"/>
</dbReference>
<dbReference type="SUPFAM" id="SSF52172">
    <property type="entry name" value="CheY-like"/>
    <property type="match status" value="1"/>
</dbReference>
<dbReference type="FunFam" id="3.30.565.10:FF:000010">
    <property type="entry name" value="Sensor histidine kinase RcsC"/>
    <property type="match status" value="1"/>
</dbReference>
<name>B9Z7I9_9NEIS</name>
<dbReference type="GO" id="GO:0005886">
    <property type="term" value="C:plasma membrane"/>
    <property type="evidence" value="ECO:0007669"/>
    <property type="project" value="UniProtKB-SubCell"/>
</dbReference>
<dbReference type="PANTHER" id="PTHR45339:SF1">
    <property type="entry name" value="HYBRID SIGNAL TRANSDUCTION HISTIDINE KINASE J"/>
    <property type="match status" value="1"/>
</dbReference>
<evidence type="ECO:0000259" key="21">
    <source>
        <dbReference type="PROSITE" id="PS50109"/>
    </source>
</evidence>
<dbReference type="InterPro" id="IPR004358">
    <property type="entry name" value="Sig_transdc_His_kin-like_C"/>
</dbReference>
<feature type="modified residue" description="Phosphohistidine" evidence="18">
    <location>
        <position position="1360"/>
    </location>
</feature>
<protein>
    <recommendedName>
        <fullName evidence="16">Sensory/regulatory protein RpfC</fullName>
        <ecNumber evidence="3">2.7.13.3</ecNumber>
    </recommendedName>
    <alternativeName>
        <fullName evidence="17">Virulence sensor protein BvgS</fullName>
    </alternativeName>
</protein>
<evidence type="ECO:0000256" key="1">
    <source>
        <dbReference type="ARBA" id="ARBA00000085"/>
    </source>
</evidence>
<feature type="domain" description="Histidine kinase" evidence="21">
    <location>
        <begin position="916"/>
        <end position="1137"/>
    </location>
</feature>
<feature type="domain" description="Response regulatory" evidence="22">
    <location>
        <begin position="1165"/>
        <end position="1285"/>
    </location>
</feature>
<dbReference type="SMART" id="SM00091">
    <property type="entry name" value="PAS"/>
    <property type="match status" value="3"/>
</dbReference>
<keyword evidence="27" id="KW-1185">Reference proteome</keyword>
<organism evidence="26 27">
    <name type="scientific">Pseudogulbenkiania ferrooxidans 2002</name>
    <dbReference type="NCBI Taxonomy" id="279714"/>
    <lineage>
        <taxon>Bacteria</taxon>
        <taxon>Pseudomonadati</taxon>
        <taxon>Pseudomonadota</taxon>
        <taxon>Betaproteobacteria</taxon>
        <taxon>Neisseriales</taxon>
        <taxon>Chromobacteriaceae</taxon>
        <taxon>Pseudogulbenkiania</taxon>
    </lineage>
</organism>
<dbReference type="eggNOG" id="COG2202">
    <property type="taxonomic scope" value="Bacteria"/>
</dbReference>
<keyword evidence="12" id="KW-0902">Two-component regulatory system</keyword>
<dbReference type="PROSITE" id="PS50112">
    <property type="entry name" value="PAS"/>
    <property type="match status" value="1"/>
</dbReference>
<dbReference type="Proteomes" id="UP000003165">
    <property type="component" value="Unassembled WGS sequence"/>
</dbReference>
<evidence type="ECO:0000256" key="7">
    <source>
        <dbReference type="ARBA" id="ARBA00022692"/>
    </source>
</evidence>
<dbReference type="Pfam" id="PF12860">
    <property type="entry name" value="PAS_7"/>
    <property type="match status" value="1"/>
</dbReference>
<dbReference type="SUPFAM" id="SSF55785">
    <property type="entry name" value="PYP-like sensor domain (PAS domain)"/>
    <property type="match status" value="2"/>
</dbReference>
<evidence type="ECO:0000256" key="12">
    <source>
        <dbReference type="ARBA" id="ARBA00023012"/>
    </source>
</evidence>
<dbReference type="CDD" id="cd00088">
    <property type="entry name" value="HPT"/>
    <property type="match status" value="1"/>
</dbReference>
<keyword evidence="8" id="KW-0547">Nucleotide-binding</keyword>
<evidence type="ECO:0000256" key="13">
    <source>
        <dbReference type="ARBA" id="ARBA00023136"/>
    </source>
</evidence>
<dbReference type="Gene3D" id="1.20.120.160">
    <property type="entry name" value="HPT domain"/>
    <property type="match status" value="1"/>
</dbReference>
<dbReference type="Gene3D" id="3.30.565.10">
    <property type="entry name" value="Histidine kinase-like ATPase, C-terminal domain"/>
    <property type="match status" value="1"/>
</dbReference>
<dbReference type="PROSITE" id="PS50894">
    <property type="entry name" value="HPT"/>
    <property type="match status" value="1"/>
</dbReference>
<evidence type="ECO:0000256" key="2">
    <source>
        <dbReference type="ARBA" id="ARBA00004651"/>
    </source>
</evidence>
<dbReference type="GO" id="GO:0005524">
    <property type="term" value="F:ATP binding"/>
    <property type="evidence" value="ECO:0007669"/>
    <property type="project" value="UniProtKB-KW"/>
</dbReference>
<dbReference type="Pfam" id="PF01627">
    <property type="entry name" value="Hpt"/>
    <property type="match status" value="1"/>
</dbReference>
<dbReference type="RefSeq" id="WP_008955344.1">
    <property type="nucleotide sequence ID" value="NZ_ACIS01000010.1"/>
</dbReference>
<feature type="transmembrane region" description="Helical" evidence="20">
    <location>
        <begin position="12"/>
        <end position="37"/>
    </location>
</feature>
<evidence type="ECO:0000256" key="8">
    <source>
        <dbReference type="ARBA" id="ARBA00022741"/>
    </source>
</evidence>
<dbReference type="InterPro" id="IPR000700">
    <property type="entry name" value="PAS-assoc_C"/>
</dbReference>
<dbReference type="InterPro" id="IPR036890">
    <property type="entry name" value="HATPase_C_sf"/>
</dbReference>
<evidence type="ECO:0000256" key="3">
    <source>
        <dbReference type="ARBA" id="ARBA00012438"/>
    </source>
</evidence>
<keyword evidence="13 20" id="KW-0472">Membrane</keyword>
<evidence type="ECO:0000256" key="14">
    <source>
        <dbReference type="ARBA" id="ARBA00058004"/>
    </source>
</evidence>
<keyword evidence="9 26" id="KW-0418">Kinase</keyword>
<dbReference type="CDD" id="cd00082">
    <property type="entry name" value="HisKA"/>
    <property type="match status" value="1"/>
</dbReference>
<dbReference type="EMBL" id="ACIS01000010">
    <property type="protein sequence ID" value="EEG07125.1"/>
    <property type="molecule type" value="Genomic_DNA"/>
</dbReference>
<evidence type="ECO:0000256" key="18">
    <source>
        <dbReference type="PROSITE-ProRule" id="PRU00110"/>
    </source>
</evidence>
<evidence type="ECO:0000256" key="19">
    <source>
        <dbReference type="PROSITE-ProRule" id="PRU00169"/>
    </source>
</evidence>
<dbReference type="SMART" id="SM00448">
    <property type="entry name" value="REC"/>
    <property type="match status" value="1"/>
</dbReference>
<dbReference type="eggNOG" id="COG0642">
    <property type="taxonomic scope" value="Bacteria"/>
</dbReference>
<dbReference type="Gene3D" id="3.30.450.20">
    <property type="entry name" value="PAS domain"/>
    <property type="match status" value="3"/>
</dbReference>
<dbReference type="SMART" id="SM00073">
    <property type="entry name" value="HPT"/>
    <property type="match status" value="1"/>
</dbReference>
<dbReference type="PROSITE" id="PS50109">
    <property type="entry name" value="HIS_KIN"/>
    <property type="match status" value="1"/>
</dbReference>
<dbReference type="GO" id="GO:0000155">
    <property type="term" value="F:phosphorelay sensor kinase activity"/>
    <property type="evidence" value="ECO:0007669"/>
    <property type="project" value="InterPro"/>
</dbReference>
<accession>B9Z7I9</accession>
<dbReference type="SUPFAM" id="SSF55874">
    <property type="entry name" value="ATPase domain of HSP90 chaperone/DNA topoisomerase II/histidine kinase"/>
    <property type="match status" value="1"/>
</dbReference>
<dbReference type="InterPro" id="IPR035965">
    <property type="entry name" value="PAS-like_dom_sf"/>
</dbReference>
<dbReference type="SMART" id="SM00387">
    <property type="entry name" value="HATPase_c"/>
    <property type="match status" value="1"/>
</dbReference>
<evidence type="ECO:0000313" key="27">
    <source>
        <dbReference type="Proteomes" id="UP000003165"/>
    </source>
</evidence>
<dbReference type="InterPro" id="IPR036097">
    <property type="entry name" value="HisK_dim/P_sf"/>
</dbReference>
<feature type="transmembrane region" description="Helical" evidence="20">
    <location>
        <begin position="333"/>
        <end position="353"/>
    </location>
</feature>
<dbReference type="PRINTS" id="PR00344">
    <property type="entry name" value="BCTRLSENSOR"/>
</dbReference>
<evidence type="ECO:0000256" key="4">
    <source>
        <dbReference type="ARBA" id="ARBA00022475"/>
    </source>
</evidence>
<dbReference type="eggNOG" id="COG2198">
    <property type="taxonomic scope" value="Bacteria"/>
</dbReference>
<dbReference type="PROSITE" id="PS50110">
    <property type="entry name" value="RESPONSE_REGULATORY"/>
    <property type="match status" value="1"/>
</dbReference>
<sequence length="1418" mass="156463">MTDGKGRWTQTVAIGRAVVLVVIVLGVLQGLASYLLLQDSLHQYRRAQWLVDLNRASHQLFLAADFLEREGTQTRLLLVRSQPPGRYEAPELQRLRQQGDRALAEALHSVEVLEGTRDRANLVAIRQRYDHLAKLRTEIDRYLQHHPGRADESLAFSWQLASNHLFESIDAELANHSYRLGDDDNELQSRLAGVKFDAWLLRRAIGSEGAALLMRLELKRRLNSSDEADLASQRERGLLMLELLQSNIRYLGPGALSQRLTKLNAATYQLFRMSNAQLAELQGAAASLPVSGVYVEAIRRAHDEVLFLSDDASRLAESTLEAHRQALYRELQLTVLASLLAFALYAALLFAVMRRILRPLRRLQQVLDATRDAILTVNDEGIIQMANLGAEQLFGYRRDELPGRAYGELLELAQAVPPQDGVTPEGAETRLQGVGIRRDGSRFFTGITLSGMAQGRFGRHTRRLLVVRDEHEQRLAEMAHERSLALLSAISGVTSLLLANRARLHVFTRLLALFLEFCHAAEGGLIVVEPDADGGQRFRFLARQGCRDTLAWDVLLDSLSELLATADGDMELEMGAAPWRLMPVRQEQRLMALVCLKAPDQDAMAQAQDALLAAFASIMGFYAEENRRKASEQRLRAVLQEEEAVYAASPVGLLRIDEDFRILRANHAAEQLFGTARGGLLPLHLFELVADQQIWIPLGQALCRAREQGDRVQYEAECLRSNGMPVWVLIEGQALHGESVQGGMILACLDITERKLAEFALQQARDEAAESRHQLLGAIESISEAFVLYGPHDQLLLCNQRFADLVSEGQSSDALLGISFEDTVRALLQRGERPEPGFDAVQWLAERVHRHRQGASSFSLQLGEAWWQINERQIPGRGTVGVWANITALKQQEAELIEACRQADSANHAKSAFLAAMSHEIRTPMNGVLGMVELLALTPLDPEQHDAVDTIQESAKTLLRLIDDILDFSKIEAGRLDLAPEATSVAGIVAQVHGLYLENARRKGLWFTTWVDERVAPCLLLDSLRLRQILQNFVSNALKFTQQGSVEMRVSLLAEDELAQTLRFDVVDTGIGMTRDTVARLFEPFTQAESDTTRRFGGTGLGLAICRRLARLMGGDVSLDSEPGQGSCATLTLSAAVLEASPAPLADAPPVPLGLDRTVLAGFKPILFVEDNPTNRKLGQKQLELLGYPVEVAEDGVQALQRWRSGHFSLILSDCHMPVMDGYQLARAIRQHEQLGEGGGRIPIVACTANAGKEEADRALAAGMDDFLTKPLNLAQLGRMLEKWLCRPAVADMAAEPGLEPAAPKGEPVERSALAVYSNGDRMLEWEILQDFLQSNQEDVAALRAAVDANDSARVAWAAHRIKGASRMVGAMALGAVAEALETAARQPEPGGFGTDMAEFEARLQELTVWLEAEGQSA</sequence>
<comment type="subcellular location">
    <subcellularLocation>
        <location evidence="2">Cell membrane</location>
        <topology evidence="2">Multi-pass membrane protein</topology>
    </subcellularLocation>
</comment>
<dbReference type="CDD" id="cd17546">
    <property type="entry name" value="REC_hyHK_CKI1_RcsC-like"/>
    <property type="match status" value="1"/>
</dbReference>
<comment type="subunit">
    <text evidence="15">At low DSF concentrations, interacts with RpfF.</text>
</comment>
<dbReference type="FunFam" id="1.10.287.130:FF:000002">
    <property type="entry name" value="Two-component osmosensing histidine kinase"/>
    <property type="match status" value="1"/>
</dbReference>